<protein>
    <submittedName>
        <fullName evidence="2">Uncharacterized protein</fullName>
    </submittedName>
</protein>
<feature type="compositionally biased region" description="Basic residues" evidence="1">
    <location>
        <begin position="61"/>
        <end position="71"/>
    </location>
</feature>
<dbReference type="Proteomes" id="UP000261500">
    <property type="component" value="Unplaced"/>
</dbReference>
<dbReference type="SMART" id="SM00384">
    <property type="entry name" value="AT_hook"/>
    <property type="match status" value="3"/>
</dbReference>
<organism evidence="2 3">
    <name type="scientific">Poecilia latipinna</name>
    <name type="common">sailfin molly</name>
    <dbReference type="NCBI Taxonomy" id="48699"/>
    <lineage>
        <taxon>Eukaryota</taxon>
        <taxon>Metazoa</taxon>
        <taxon>Chordata</taxon>
        <taxon>Craniata</taxon>
        <taxon>Vertebrata</taxon>
        <taxon>Euteleostomi</taxon>
        <taxon>Actinopterygii</taxon>
        <taxon>Neopterygii</taxon>
        <taxon>Teleostei</taxon>
        <taxon>Neoteleostei</taxon>
        <taxon>Acanthomorphata</taxon>
        <taxon>Ovalentaria</taxon>
        <taxon>Atherinomorphae</taxon>
        <taxon>Cyprinodontiformes</taxon>
        <taxon>Poeciliidae</taxon>
        <taxon>Poeciliinae</taxon>
        <taxon>Poecilia</taxon>
    </lineage>
</organism>
<feature type="compositionally biased region" description="Basic residues" evidence="1">
    <location>
        <begin position="21"/>
        <end position="33"/>
    </location>
</feature>
<dbReference type="InterPro" id="IPR017956">
    <property type="entry name" value="AT_hook_DNA-bd_motif"/>
</dbReference>
<dbReference type="GO" id="GO:0003677">
    <property type="term" value="F:DNA binding"/>
    <property type="evidence" value="ECO:0007669"/>
    <property type="project" value="InterPro"/>
</dbReference>
<dbReference type="STRING" id="48699.ENSPLAP00000008859"/>
<accession>A0A3B3U888</accession>
<name>A0A3B3U888_9TELE</name>
<dbReference type="PRINTS" id="PR00929">
    <property type="entry name" value="ATHOOK"/>
</dbReference>
<dbReference type="Ensembl" id="ENSPLAT00000002180.1">
    <property type="protein sequence ID" value="ENSPLAP00000008859.1"/>
    <property type="gene ID" value="ENSPLAG00000011509.1"/>
</dbReference>
<evidence type="ECO:0000313" key="2">
    <source>
        <dbReference type="Ensembl" id="ENSPLAP00000008859.1"/>
    </source>
</evidence>
<dbReference type="GeneTree" id="ENSGT01030000238283"/>
<reference evidence="2" key="1">
    <citation type="submission" date="2025-08" db="UniProtKB">
        <authorList>
            <consortium name="Ensembl"/>
        </authorList>
    </citation>
    <scope>IDENTIFICATION</scope>
</reference>
<feature type="compositionally biased region" description="Basic residues" evidence="1">
    <location>
        <begin position="1"/>
        <end position="10"/>
    </location>
</feature>
<reference evidence="2" key="2">
    <citation type="submission" date="2025-09" db="UniProtKB">
        <authorList>
            <consortium name="Ensembl"/>
        </authorList>
    </citation>
    <scope>IDENTIFICATION</scope>
</reference>
<feature type="region of interest" description="Disordered" evidence="1">
    <location>
        <begin position="1"/>
        <end position="114"/>
    </location>
</feature>
<evidence type="ECO:0000313" key="3">
    <source>
        <dbReference type="Proteomes" id="UP000261500"/>
    </source>
</evidence>
<dbReference type="AlphaFoldDB" id="A0A3B3U888"/>
<sequence length="114" mass="12839">MSTSRPRKPVVKYSGGVPKTVSKKSHRGRGRPRKNLDDPQPVKRGRGRPKGSTKNNPSPFKARRKQGRPRKYPLPSAEELKKPKCLQSALRSPQGGNMAEKNTHRSRTYLLLNT</sequence>
<keyword evidence="3" id="KW-1185">Reference proteome</keyword>
<evidence type="ECO:0000256" key="1">
    <source>
        <dbReference type="SAM" id="MobiDB-lite"/>
    </source>
</evidence>
<proteinExistence type="predicted"/>